<gene>
    <name evidence="1" type="ORF">N7376_22040</name>
</gene>
<evidence type="ECO:0000313" key="1">
    <source>
        <dbReference type="EMBL" id="MDH0126660.1"/>
    </source>
</evidence>
<organism evidence="1 2">
    <name type="scientific">Brucella intermedia GD04153</name>
    <dbReference type="NCBI Taxonomy" id="2975438"/>
    <lineage>
        <taxon>Bacteria</taxon>
        <taxon>Pseudomonadati</taxon>
        <taxon>Pseudomonadota</taxon>
        <taxon>Alphaproteobacteria</taxon>
        <taxon>Hyphomicrobiales</taxon>
        <taxon>Brucellaceae</taxon>
        <taxon>Brucella/Ochrobactrum group</taxon>
        <taxon>Brucella</taxon>
    </lineage>
</organism>
<evidence type="ECO:0000313" key="2">
    <source>
        <dbReference type="Proteomes" id="UP001158087"/>
    </source>
</evidence>
<proteinExistence type="predicted"/>
<sequence length="146" mass="16621">MTIDPRIPDLCTEYGITIVDGRSYPGIRETRAVVTMSRILQAKGEDHFRMVLSTVAETENNQGYIDKYLLWAVSDLVTVCNSIVENRPIEWLECFDAAPVAQLQYIARQLPHQRFALVGMLFERVVRRFGPNAAQGDLFDEKRMAA</sequence>
<dbReference type="AlphaFoldDB" id="A0AA42H1K6"/>
<reference evidence="1" key="1">
    <citation type="submission" date="2022-09" db="EMBL/GenBank/DDBJ databases">
        <title>Intensive care unit water sources are persistently colonized with multi-drug resistant bacteria and are the site of extensive horizontal gene transfer of antibiotic resistance genes.</title>
        <authorList>
            <person name="Diorio-Toth L."/>
        </authorList>
    </citation>
    <scope>NUCLEOTIDE SEQUENCE</scope>
    <source>
        <strain evidence="1">GD04153</strain>
    </source>
</reference>
<protein>
    <submittedName>
        <fullName evidence="1">Uncharacterized protein</fullName>
    </submittedName>
</protein>
<accession>A0AA42H1K6</accession>
<comment type="caution">
    <text evidence="1">The sequence shown here is derived from an EMBL/GenBank/DDBJ whole genome shotgun (WGS) entry which is preliminary data.</text>
</comment>
<dbReference type="EMBL" id="JAODYY010000015">
    <property type="protein sequence ID" value="MDH0126660.1"/>
    <property type="molecule type" value="Genomic_DNA"/>
</dbReference>
<dbReference type="Proteomes" id="UP001158087">
    <property type="component" value="Unassembled WGS sequence"/>
</dbReference>
<name>A0AA42H1K6_9HYPH</name>